<protein>
    <submittedName>
        <fullName evidence="1">Uncharacterized protein</fullName>
    </submittedName>
</protein>
<evidence type="ECO:0000313" key="2">
    <source>
        <dbReference type="Proteomes" id="UP000254879"/>
    </source>
</evidence>
<name>A0A378MHS8_LISGR</name>
<dbReference type="AlphaFoldDB" id="A0A378MHS8"/>
<reference evidence="1 2" key="1">
    <citation type="submission" date="2018-06" db="EMBL/GenBank/DDBJ databases">
        <authorList>
            <consortium name="Pathogen Informatics"/>
            <person name="Doyle S."/>
        </authorList>
    </citation>
    <scope>NUCLEOTIDE SEQUENCE [LARGE SCALE GENOMIC DNA]</scope>
    <source>
        <strain evidence="2">NCTC 10815</strain>
    </source>
</reference>
<proteinExistence type="predicted"/>
<dbReference type="EMBL" id="UGPG01000001">
    <property type="protein sequence ID" value="STY45056.1"/>
    <property type="molecule type" value="Genomic_DNA"/>
</dbReference>
<accession>A0A378MHS8</accession>
<sequence length="93" mass="10542">MIKTGKFFLIVTLVLAITIGNSVHAKAEEPQSLMLYNKGVKDDIINSKKYDYAKWKASILSLLKVLMMKLEKHMTTTIALVNGLRIIITESFR</sequence>
<dbReference type="Proteomes" id="UP000254879">
    <property type="component" value="Unassembled WGS sequence"/>
</dbReference>
<gene>
    <name evidence="1" type="ORF">NCTC10815_02431</name>
</gene>
<evidence type="ECO:0000313" key="1">
    <source>
        <dbReference type="EMBL" id="STY45056.1"/>
    </source>
</evidence>
<organism evidence="1 2">
    <name type="scientific">Listeria grayi</name>
    <name type="common">Listeria murrayi</name>
    <dbReference type="NCBI Taxonomy" id="1641"/>
    <lineage>
        <taxon>Bacteria</taxon>
        <taxon>Bacillati</taxon>
        <taxon>Bacillota</taxon>
        <taxon>Bacilli</taxon>
        <taxon>Bacillales</taxon>
        <taxon>Listeriaceae</taxon>
        <taxon>Listeria</taxon>
    </lineage>
</organism>